<protein>
    <recommendedName>
        <fullName evidence="5">Phosphonate ABC transporter substrate-binding protein</fullName>
    </recommendedName>
</protein>
<keyword evidence="1 2" id="KW-0732">Signal</keyword>
<keyword evidence="4" id="KW-1185">Reference proteome</keyword>
<dbReference type="InterPro" id="IPR026045">
    <property type="entry name" value="Ferric-bd"/>
</dbReference>
<accession>A0ABQ4RWD4</accession>
<gene>
    <name evidence="3" type="ORF">OCOJLMKI_2258</name>
</gene>
<dbReference type="PIRSF" id="PIRSF002825">
    <property type="entry name" value="CfbpA"/>
    <property type="match status" value="1"/>
</dbReference>
<feature type="chain" id="PRO_5046023834" description="Phosphonate ABC transporter substrate-binding protein" evidence="2">
    <location>
        <begin position="28"/>
        <end position="347"/>
    </location>
</feature>
<evidence type="ECO:0000313" key="3">
    <source>
        <dbReference type="EMBL" id="GJD95049.1"/>
    </source>
</evidence>
<dbReference type="Proteomes" id="UP001055125">
    <property type="component" value="Unassembled WGS sequence"/>
</dbReference>
<evidence type="ECO:0000313" key="4">
    <source>
        <dbReference type="Proteomes" id="UP001055125"/>
    </source>
</evidence>
<dbReference type="EMBL" id="BPQP01000032">
    <property type="protein sequence ID" value="GJD95049.1"/>
    <property type="molecule type" value="Genomic_DNA"/>
</dbReference>
<dbReference type="Pfam" id="PF13343">
    <property type="entry name" value="SBP_bac_6"/>
    <property type="match status" value="1"/>
</dbReference>
<dbReference type="SUPFAM" id="SSF53850">
    <property type="entry name" value="Periplasmic binding protein-like II"/>
    <property type="match status" value="1"/>
</dbReference>
<feature type="signal peptide" evidence="2">
    <location>
        <begin position="1"/>
        <end position="27"/>
    </location>
</feature>
<dbReference type="PANTHER" id="PTHR30006">
    <property type="entry name" value="THIAMINE-BINDING PERIPLASMIC PROTEIN-RELATED"/>
    <property type="match status" value="1"/>
</dbReference>
<organism evidence="3 4">
    <name type="scientific">Methylobacterium iners</name>
    <dbReference type="NCBI Taxonomy" id="418707"/>
    <lineage>
        <taxon>Bacteria</taxon>
        <taxon>Pseudomonadati</taxon>
        <taxon>Pseudomonadota</taxon>
        <taxon>Alphaproteobacteria</taxon>
        <taxon>Hyphomicrobiales</taxon>
        <taxon>Methylobacteriaceae</taxon>
        <taxon>Methylobacterium</taxon>
    </lineage>
</organism>
<dbReference type="PANTHER" id="PTHR30006:SF2">
    <property type="entry name" value="ABC TRANSPORTER SUBSTRATE-BINDING PROTEIN"/>
    <property type="match status" value="1"/>
</dbReference>
<reference evidence="3" key="1">
    <citation type="journal article" date="2021" name="Front. Microbiol.">
        <title>Comprehensive Comparative Genomics and Phenotyping of Methylobacterium Species.</title>
        <authorList>
            <person name="Alessa O."/>
            <person name="Ogura Y."/>
            <person name="Fujitani Y."/>
            <person name="Takami H."/>
            <person name="Hayashi T."/>
            <person name="Sahin N."/>
            <person name="Tani A."/>
        </authorList>
    </citation>
    <scope>NUCLEOTIDE SEQUENCE</scope>
    <source>
        <strain evidence="3">DSM 19015</strain>
    </source>
</reference>
<evidence type="ECO:0000256" key="1">
    <source>
        <dbReference type="ARBA" id="ARBA00022729"/>
    </source>
</evidence>
<name>A0ABQ4RWD4_9HYPH</name>
<proteinExistence type="predicted"/>
<reference evidence="3" key="2">
    <citation type="submission" date="2021-08" db="EMBL/GenBank/DDBJ databases">
        <authorList>
            <person name="Tani A."/>
            <person name="Ola A."/>
            <person name="Ogura Y."/>
            <person name="Katsura K."/>
            <person name="Hayashi T."/>
        </authorList>
    </citation>
    <scope>NUCLEOTIDE SEQUENCE</scope>
    <source>
        <strain evidence="3">DSM 19015</strain>
    </source>
</reference>
<comment type="caution">
    <text evidence="3">The sequence shown here is derived from an EMBL/GenBank/DDBJ whole genome shotgun (WGS) entry which is preliminary data.</text>
</comment>
<evidence type="ECO:0000256" key="2">
    <source>
        <dbReference type="SAM" id="SignalP"/>
    </source>
</evidence>
<sequence>MKSAAGAICVCATSILAFLLTTSSGSAASVRERPKVTIYTAIESEQVAWISEAMARAVPEADIVWVRGSTGVITDRLLAERDAPGADIAFGIGASSLMLLEMADLLAEYRPAGVERLRSFFLDQTPPYTWTGMDAYVGAICFNTEAAKASGLLRPVLWRELLAPGFKGQIVMPDPNLSGTGFLLVAGWLQSMGEAAAWTFMDALHENVAAYLPSGSAPCREAGRGTYAAGLSFDMRATTERASGSPIEIIVPIDGVGWEQEAFAMLRTARRPDLARRILDWAASREANEIYARSFAIVAHPDVAGANPDYPAHAEARMAKIDLRWEAEHRERILREWTRRYGSKTRP</sequence>
<dbReference type="Gene3D" id="3.40.190.10">
    <property type="entry name" value="Periplasmic binding protein-like II"/>
    <property type="match status" value="2"/>
</dbReference>
<evidence type="ECO:0008006" key="5">
    <source>
        <dbReference type="Google" id="ProtNLM"/>
    </source>
</evidence>